<gene>
    <name evidence="4" type="ORF">B0T11DRAFT_348660</name>
</gene>
<evidence type="ECO:0000256" key="1">
    <source>
        <dbReference type="ARBA" id="ARBA00006484"/>
    </source>
</evidence>
<dbReference type="PRINTS" id="PR00080">
    <property type="entry name" value="SDRFAMILY"/>
</dbReference>
<evidence type="ECO:0000256" key="2">
    <source>
        <dbReference type="ARBA" id="ARBA00022857"/>
    </source>
</evidence>
<organism evidence="4 5">
    <name type="scientific">Plectosphaerella cucumerina</name>
    <dbReference type="NCBI Taxonomy" id="40658"/>
    <lineage>
        <taxon>Eukaryota</taxon>
        <taxon>Fungi</taxon>
        <taxon>Dikarya</taxon>
        <taxon>Ascomycota</taxon>
        <taxon>Pezizomycotina</taxon>
        <taxon>Sordariomycetes</taxon>
        <taxon>Hypocreomycetidae</taxon>
        <taxon>Glomerellales</taxon>
        <taxon>Plectosphaerellaceae</taxon>
        <taxon>Plectosphaerella</taxon>
    </lineage>
</organism>
<dbReference type="Pfam" id="PF13561">
    <property type="entry name" value="adh_short_C2"/>
    <property type="match status" value="1"/>
</dbReference>
<dbReference type="PANTHER" id="PTHR43008:SF12">
    <property type="entry name" value="OXIDOREDUCTASE, SHORT CHAIN DEHYDROGENASE_REDUCTASE FAMILY (AFU_ORTHOLOGUE AFUA_6G13830)"/>
    <property type="match status" value="1"/>
</dbReference>
<dbReference type="Gene3D" id="3.40.50.720">
    <property type="entry name" value="NAD(P)-binding Rossmann-like Domain"/>
    <property type="match status" value="1"/>
</dbReference>
<keyword evidence="3" id="KW-0560">Oxidoreductase</keyword>
<dbReference type="InterPro" id="IPR036291">
    <property type="entry name" value="NAD(P)-bd_dom_sf"/>
</dbReference>
<dbReference type="AlphaFoldDB" id="A0A8K0X521"/>
<dbReference type="GO" id="GO:0019594">
    <property type="term" value="P:mannitol metabolic process"/>
    <property type="evidence" value="ECO:0007669"/>
    <property type="project" value="UniProtKB-ARBA"/>
</dbReference>
<dbReference type="PROSITE" id="PS00061">
    <property type="entry name" value="ADH_SHORT"/>
    <property type="match status" value="1"/>
</dbReference>
<dbReference type="EMBL" id="JAGPXD010000002">
    <property type="protein sequence ID" value="KAH7367393.1"/>
    <property type="molecule type" value="Genomic_DNA"/>
</dbReference>
<accession>A0A8K0X521</accession>
<dbReference type="PRINTS" id="PR00081">
    <property type="entry name" value="GDHRDH"/>
</dbReference>
<dbReference type="InterPro" id="IPR020904">
    <property type="entry name" value="Sc_DH/Rdtase_CS"/>
</dbReference>
<evidence type="ECO:0000256" key="3">
    <source>
        <dbReference type="ARBA" id="ARBA00023002"/>
    </source>
</evidence>
<comment type="similarity">
    <text evidence="1">Belongs to the short-chain dehydrogenases/reductases (SDR) family.</text>
</comment>
<protein>
    <submittedName>
        <fullName evidence="4">Uncharacterized protein</fullName>
    </submittedName>
</protein>
<dbReference type="FunFam" id="3.40.50.720:FF:000090">
    <property type="entry name" value="NADP-dependent mannitol dehydrogenase"/>
    <property type="match status" value="1"/>
</dbReference>
<dbReference type="InterPro" id="IPR002347">
    <property type="entry name" value="SDR_fam"/>
</dbReference>
<dbReference type="SUPFAM" id="SSF51735">
    <property type="entry name" value="NAD(P)-binding Rossmann-fold domains"/>
    <property type="match status" value="1"/>
</dbReference>
<dbReference type="OrthoDB" id="1888931at2759"/>
<reference evidence="4" key="1">
    <citation type="journal article" date="2021" name="Nat. Commun.">
        <title>Genetic determinants of endophytism in the Arabidopsis root mycobiome.</title>
        <authorList>
            <person name="Mesny F."/>
            <person name="Miyauchi S."/>
            <person name="Thiergart T."/>
            <person name="Pickel B."/>
            <person name="Atanasova L."/>
            <person name="Karlsson M."/>
            <person name="Huettel B."/>
            <person name="Barry K.W."/>
            <person name="Haridas S."/>
            <person name="Chen C."/>
            <person name="Bauer D."/>
            <person name="Andreopoulos W."/>
            <person name="Pangilinan J."/>
            <person name="LaButti K."/>
            <person name="Riley R."/>
            <person name="Lipzen A."/>
            <person name="Clum A."/>
            <person name="Drula E."/>
            <person name="Henrissat B."/>
            <person name="Kohler A."/>
            <person name="Grigoriev I.V."/>
            <person name="Martin F.M."/>
            <person name="Hacquard S."/>
        </authorList>
    </citation>
    <scope>NUCLEOTIDE SEQUENCE</scope>
    <source>
        <strain evidence="4">MPI-CAGE-AT-0016</strain>
    </source>
</reference>
<evidence type="ECO:0000313" key="4">
    <source>
        <dbReference type="EMBL" id="KAH7367393.1"/>
    </source>
</evidence>
<name>A0A8K0X521_9PEZI</name>
<dbReference type="GO" id="GO:0050085">
    <property type="term" value="F:mannitol 2-dehydrogenase (NADP+) activity"/>
    <property type="evidence" value="ECO:0007669"/>
    <property type="project" value="UniProtKB-ARBA"/>
</dbReference>
<sequence length="274" mass="28374">MVLPTHSNPSAPVLSHFNLAGKVALVTGGCRGIGLEVSRALAEAGAAVAVTYTSTKPEAADAVAAELSAAGNGVTVRAYRCDVKSRTDVDAAVASVVADFGRLDICVANAGISGHIAALDYPEADAREIMDVNFNGALWTAQAAARVFDAQKKAGGPGRASIIITSSVSGVLVNIPQQQSVYNASKAAVTHLAKSLAIEWVDFARVNCISPGYIATDMISTLPEAWRKAWPELVPATRFCDPAELKGAYVFLASEASSYMTGANLIIDGGYSSV</sequence>
<dbReference type="GO" id="GO:0050664">
    <property type="term" value="F:oxidoreductase activity, acting on NAD(P)H, oxygen as acceptor"/>
    <property type="evidence" value="ECO:0007669"/>
    <property type="project" value="TreeGrafter"/>
</dbReference>
<proteinExistence type="inferred from homology"/>
<comment type="caution">
    <text evidence="4">The sequence shown here is derived from an EMBL/GenBank/DDBJ whole genome shotgun (WGS) entry which is preliminary data.</text>
</comment>
<keyword evidence="5" id="KW-1185">Reference proteome</keyword>
<evidence type="ECO:0000313" key="5">
    <source>
        <dbReference type="Proteomes" id="UP000813385"/>
    </source>
</evidence>
<keyword evidence="2" id="KW-0521">NADP</keyword>
<dbReference type="Proteomes" id="UP000813385">
    <property type="component" value="Unassembled WGS sequence"/>
</dbReference>
<dbReference type="PANTHER" id="PTHR43008">
    <property type="entry name" value="BENZIL REDUCTASE"/>
    <property type="match status" value="1"/>
</dbReference>